<evidence type="ECO:0000313" key="1">
    <source>
        <dbReference type="EMBL" id="MTJ42792.1"/>
    </source>
</evidence>
<dbReference type="EMBL" id="VILF01000001">
    <property type="protein sequence ID" value="MTJ42792.1"/>
    <property type="molecule type" value="Genomic_DNA"/>
</dbReference>
<keyword evidence="2" id="KW-1185">Reference proteome</keyword>
<name>A0ACC7S3F8_DOLFA</name>
<dbReference type="Proteomes" id="UP001517388">
    <property type="component" value="Unassembled WGS sequence"/>
</dbReference>
<proteinExistence type="predicted"/>
<evidence type="ECO:0000313" key="2">
    <source>
        <dbReference type="Proteomes" id="UP001517388"/>
    </source>
</evidence>
<gene>
    <name evidence="1" type="ORF">FJR39_05915</name>
</gene>
<organism evidence="1 2">
    <name type="scientific">Dolichospermum flos-aquae UHCC 0037</name>
    <dbReference type="NCBI Taxonomy" id="2590026"/>
    <lineage>
        <taxon>Bacteria</taxon>
        <taxon>Bacillati</taxon>
        <taxon>Cyanobacteriota</taxon>
        <taxon>Cyanophyceae</taxon>
        <taxon>Nostocales</taxon>
        <taxon>Aphanizomenonaceae</taxon>
        <taxon>Dolichospermum</taxon>
    </lineage>
</organism>
<sequence>MYTISQPDPIRLEIFKNLYQFIAEQMGIVLQNTATSVNIKERLDFSCAIFDASGLLVANAPHIPVHLGSMSESVRSLINDRGDTIKPGNVYLSNNPYNGGTHLPDVTAITPIFDGEKTQIIFYVASRGHQADIGGITPGSIPPHSTTVAEEGIIFDNFLLVEQGDFQETAVRNYLLNHLYPSRNPDQNIADFKAQIAANERGVQELGKMVNQYGLTTVQTYMQFVQNNAEESVRRAIDVLKDGAFIYEMDSGAKIQVAVTINRENRSAKIDFTGTSAQLNSNFNAPKSVTQAAVLYVFRTLVDDNIPLNAGCLKPLEIIIPEGCMLNPIYPAAVVAGNVETSQTIVDALYGALGVMAASQGTMNNFTFGNEKYQYYETICGGSGAGMNFHGTDAIHTHMTNSRLTDPEVLETRYPVQLESFSLRSDSGGKGKYTGGNGVIRRLKFLEPMTANILSSHRLIPPFGLYGGESGKVGRNWIKRENGTEENLGNTGTVEMQPGDVFIIETPGGGGFGKVL</sequence>
<reference evidence="2" key="1">
    <citation type="journal article" date="2020" name="Toxins">
        <title>Phylogenomic Analysis of Secondary Metabolism in the Toxic Cyanobacterial Genera Anabaena, Dolichospermum and Aphanizomenon.</title>
        <authorList>
            <person name="Oesterholm J."/>
            <person name="Popin R.V."/>
            <person name="Fewer D.P."/>
            <person name="Sivonen K."/>
        </authorList>
    </citation>
    <scope>NUCLEOTIDE SEQUENCE [LARGE SCALE GENOMIC DNA]</scope>
    <source>
        <strain evidence="2">UHCC 0037</strain>
    </source>
</reference>
<protein>
    <submittedName>
        <fullName evidence="1">5-oxoprolinase</fullName>
    </submittedName>
</protein>
<accession>A0ACC7S3F8</accession>
<comment type="caution">
    <text evidence="1">The sequence shown here is derived from an EMBL/GenBank/DDBJ whole genome shotgun (WGS) entry which is preliminary data.</text>
</comment>